<dbReference type="AlphaFoldDB" id="A0AAV2A4S3"/>
<dbReference type="EMBL" id="CAXIEN010000117">
    <property type="protein sequence ID" value="CAL1278933.1"/>
    <property type="molecule type" value="Genomic_DNA"/>
</dbReference>
<protein>
    <submittedName>
        <fullName evidence="1">Uncharacterized protein</fullName>
    </submittedName>
</protein>
<reference evidence="1 2" key="1">
    <citation type="submission" date="2024-04" db="EMBL/GenBank/DDBJ databases">
        <authorList>
            <person name="Rising A."/>
            <person name="Reimegard J."/>
            <person name="Sonavane S."/>
            <person name="Akerstrom W."/>
            <person name="Nylinder S."/>
            <person name="Hedman E."/>
            <person name="Kallberg Y."/>
        </authorList>
    </citation>
    <scope>NUCLEOTIDE SEQUENCE [LARGE SCALE GENOMIC DNA]</scope>
</reference>
<comment type="caution">
    <text evidence="1">The sequence shown here is derived from an EMBL/GenBank/DDBJ whole genome shotgun (WGS) entry which is preliminary data.</text>
</comment>
<feature type="non-terminal residue" evidence="1">
    <location>
        <position position="1"/>
    </location>
</feature>
<sequence length="79" mass="8855">PTHRRFPFHPLDVSCSPPLTLLARSTYQLPLHSSTACEPYLSFSGLSRESSPRPDITSFLTTPTPVMLLAHSSYLVDRR</sequence>
<organism evidence="1 2">
    <name type="scientific">Larinioides sclopetarius</name>
    <dbReference type="NCBI Taxonomy" id="280406"/>
    <lineage>
        <taxon>Eukaryota</taxon>
        <taxon>Metazoa</taxon>
        <taxon>Ecdysozoa</taxon>
        <taxon>Arthropoda</taxon>
        <taxon>Chelicerata</taxon>
        <taxon>Arachnida</taxon>
        <taxon>Araneae</taxon>
        <taxon>Araneomorphae</taxon>
        <taxon>Entelegynae</taxon>
        <taxon>Araneoidea</taxon>
        <taxon>Araneidae</taxon>
        <taxon>Larinioides</taxon>
    </lineage>
</organism>
<name>A0AAV2A4S3_9ARAC</name>
<keyword evidence="2" id="KW-1185">Reference proteome</keyword>
<proteinExistence type="predicted"/>
<accession>A0AAV2A4S3</accession>
<evidence type="ECO:0000313" key="2">
    <source>
        <dbReference type="Proteomes" id="UP001497382"/>
    </source>
</evidence>
<evidence type="ECO:0000313" key="1">
    <source>
        <dbReference type="EMBL" id="CAL1278933.1"/>
    </source>
</evidence>
<dbReference type="Proteomes" id="UP001497382">
    <property type="component" value="Unassembled WGS sequence"/>
</dbReference>
<gene>
    <name evidence="1" type="ORF">LARSCL_LOCUS10067</name>
</gene>